<dbReference type="PANTHER" id="PTHR45436:SF1">
    <property type="entry name" value="SENSOR PROTEIN QSEC"/>
    <property type="match status" value="1"/>
</dbReference>
<proteinExistence type="predicted"/>
<comment type="subcellular location">
    <subcellularLocation>
        <location evidence="2">Membrane</location>
    </subcellularLocation>
</comment>
<dbReference type="InterPro" id="IPR003661">
    <property type="entry name" value="HisK_dim/P_dom"/>
</dbReference>
<dbReference type="CDD" id="cd00075">
    <property type="entry name" value="HATPase"/>
    <property type="match status" value="1"/>
</dbReference>
<dbReference type="InterPro" id="IPR003594">
    <property type="entry name" value="HATPase_dom"/>
</dbReference>
<dbReference type="SUPFAM" id="SSF55874">
    <property type="entry name" value="ATPase domain of HSP90 chaperone/DNA topoisomerase II/histidine kinase"/>
    <property type="match status" value="1"/>
</dbReference>
<keyword evidence="9" id="KW-0902">Two-component regulatory system</keyword>
<dbReference type="GO" id="GO:0016301">
    <property type="term" value="F:kinase activity"/>
    <property type="evidence" value="ECO:0007669"/>
    <property type="project" value="UniProtKB-KW"/>
</dbReference>
<dbReference type="SMART" id="SM00388">
    <property type="entry name" value="HisKA"/>
    <property type="match status" value="1"/>
</dbReference>
<evidence type="ECO:0000313" key="13">
    <source>
        <dbReference type="EMBL" id="MFG6487755.1"/>
    </source>
</evidence>
<evidence type="ECO:0000256" key="5">
    <source>
        <dbReference type="ARBA" id="ARBA00022679"/>
    </source>
</evidence>
<keyword evidence="8" id="KW-1133">Transmembrane helix</keyword>
<dbReference type="Pfam" id="PF00512">
    <property type="entry name" value="HisKA"/>
    <property type="match status" value="1"/>
</dbReference>
<evidence type="ECO:0000313" key="14">
    <source>
        <dbReference type="Proteomes" id="UP001606134"/>
    </source>
</evidence>
<dbReference type="Proteomes" id="UP001606134">
    <property type="component" value="Unassembled WGS sequence"/>
</dbReference>
<comment type="catalytic activity">
    <reaction evidence="1">
        <text>ATP + protein L-histidine = ADP + protein N-phospho-L-histidine.</text>
        <dbReference type="EC" id="2.7.13.3"/>
    </reaction>
</comment>
<evidence type="ECO:0000259" key="12">
    <source>
        <dbReference type="PROSITE" id="PS50885"/>
    </source>
</evidence>
<feature type="domain" description="HAMP" evidence="12">
    <location>
        <begin position="189"/>
        <end position="241"/>
    </location>
</feature>
<feature type="domain" description="Histidine kinase" evidence="11">
    <location>
        <begin position="249"/>
        <end position="466"/>
    </location>
</feature>
<dbReference type="SMART" id="SM00387">
    <property type="entry name" value="HATPase_c"/>
    <property type="match status" value="1"/>
</dbReference>
<dbReference type="EC" id="2.7.13.3" evidence="3"/>
<evidence type="ECO:0000256" key="7">
    <source>
        <dbReference type="ARBA" id="ARBA00022777"/>
    </source>
</evidence>
<accession>A0ABW7HCY1</accession>
<keyword evidence="5" id="KW-0808">Transferase</keyword>
<evidence type="ECO:0000256" key="1">
    <source>
        <dbReference type="ARBA" id="ARBA00000085"/>
    </source>
</evidence>
<dbReference type="Pfam" id="PF08521">
    <property type="entry name" value="2CSK_N"/>
    <property type="match status" value="1"/>
</dbReference>
<dbReference type="InterPro" id="IPR004358">
    <property type="entry name" value="Sig_transdc_His_kin-like_C"/>
</dbReference>
<evidence type="ECO:0000256" key="4">
    <source>
        <dbReference type="ARBA" id="ARBA00022553"/>
    </source>
</evidence>
<evidence type="ECO:0000256" key="9">
    <source>
        <dbReference type="ARBA" id="ARBA00023012"/>
    </source>
</evidence>
<keyword evidence="14" id="KW-1185">Reference proteome</keyword>
<dbReference type="Pfam" id="PF02518">
    <property type="entry name" value="HATPase_c"/>
    <property type="match status" value="1"/>
</dbReference>
<evidence type="ECO:0000256" key="10">
    <source>
        <dbReference type="ARBA" id="ARBA00023136"/>
    </source>
</evidence>
<dbReference type="CDD" id="cd00082">
    <property type="entry name" value="HisKA"/>
    <property type="match status" value="1"/>
</dbReference>
<dbReference type="PROSITE" id="PS50885">
    <property type="entry name" value="HAMP"/>
    <property type="match status" value="1"/>
</dbReference>
<protein>
    <recommendedName>
        <fullName evidence="3">histidine kinase</fullName>
        <ecNumber evidence="3">2.7.13.3</ecNumber>
    </recommendedName>
</protein>
<evidence type="ECO:0000256" key="8">
    <source>
        <dbReference type="ARBA" id="ARBA00022989"/>
    </source>
</evidence>
<dbReference type="RefSeq" id="WP_394411269.1">
    <property type="nucleotide sequence ID" value="NZ_JBIGIC010000006.1"/>
</dbReference>
<gene>
    <name evidence="13" type="ORF">ACG04R_13815</name>
</gene>
<evidence type="ECO:0000256" key="2">
    <source>
        <dbReference type="ARBA" id="ARBA00004370"/>
    </source>
</evidence>
<keyword evidence="7 13" id="KW-0418">Kinase</keyword>
<keyword evidence="4" id="KW-0597">Phosphoprotein</keyword>
<sequence>MYSKPADSLRLQLLRWLLPPLLLLLSVNSWLSNRAAASTADMAFDRLLTASAEAIAEDVEYRDGEVIVDLPYAALELLESNIQERIFYRVVSPDGQTVTGYEDLPLPALKPKDGVESTLYTADYRGEPIHLVALNKRLYGTDVAAPVVIIVAETGEARDALSRQILVDGMVRQGVLIVAAMVLVWLGLVRGLRPLTQLRRSVAQRSPSDLSPIDAGNVPAEVRPLIEALNQHTARIERLISSRQRLIADASHQMRTPLAEMRAQIEYCLRQGREDLALQTLREVHDDINRLSRLLSQLLLQARAEPDGMGEPNKACVDVGELARQTAMEHVEAARRRAMDLGFDEPSKTASVQGNELLLRELIANLIDNAILYGHEGGVVNVRVSSGDGVVLEVEDNGPGIAPQDGEQVFERFYRARGVVVAGKPGSGLGLSIVRDIATAHGGRVELLQPASGTGLCVRVTLPALDATAAATWRHPSRDASGAGTPAA</sequence>
<dbReference type="SUPFAM" id="SSF47384">
    <property type="entry name" value="Homodimeric domain of signal transducing histidine kinase"/>
    <property type="match status" value="1"/>
</dbReference>
<dbReference type="InterPro" id="IPR050428">
    <property type="entry name" value="TCS_sensor_his_kinase"/>
</dbReference>
<dbReference type="InterPro" id="IPR036097">
    <property type="entry name" value="HisK_dim/P_sf"/>
</dbReference>
<name>A0ABW7HCY1_9BURK</name>
<comment type="caution">
    <text evidence="13">The sequence shown here is derived from an EMBL/GenBank/DDBJ whole genome shotgun (WGS) entry which is preliminary data.</text>
</comment>
<dbReference type="PANTHER" id="PTHR45436">
    <property type="entry name" value="SENSOR HISTIDINE KINASE YKOH"/>
    <property type="match status" value="1"/>
</dbReference>
<dbReference type="InterPro" id="IPR005467">
    <property type="entry name" value="His_kinase_dom"/>
</dbReference>
<dbReference type="InterPro" id="IPR013727">
    <property type="entry name" value="2CSK_N"/>
</dbReference>
<dbReference type="PROSITE" id="PS50109">
    <property type="entry name" value="HIS_KIN"/>
    <property type="match status" value="1"/>
</dbReference>
<evidence type="ECO:0000256" key="3">
    <source>
        <dbReference type="ARBA" id="ARBA00012438"/>
    </source>
</evidence>
<dbReference type="EMBL" id="JBIGIC010000006">
    <property type="protein sequence ID" value="MFG6487755.1"/>
    <property type="molecule type" value="Genomic_DNA"/>
</dbReference>
<reference evidence="13 14" key="1">
    <citation type="submission" date="2024-08" db="EMBL/GenBank/DDBJ databases">
        <authorList>
            <person name="Lu H."/>
        </authorList>
    </citation>
    <scope>NUCLEOTIDE SEQUENCE [LARGE SCALE GENOMIC DNA]</scope>
    <source>
        <strain evidence="13 14">BYS78W</strain>
    </source>
</reference>
<dbReference type="Gene3D" id="3.30.565.10">
    <property type="entry name" value="Histidine kinase-like ATPase, C-terminal domain"/>
    <property type="match status" value="1"/>
</dbReference>
<keyword evidence="10" id="KW-0472">Membrane</keyword>
<dbReference type="InterPro" id="IPR003660">
    <property type="entry name" value="HAMP_dom"/>
</dbReference>
<organism evidence="13 14">
    <name type="scientific">Pelomonas candidula</name>
    <dbReference type="NCBI Taxonomy" id="3299025"/>
    <lineage>
        <taxon>Bacteria</taxon>
        <taxon>Pseudomonadati</taxon>
        <taxon>Pseudomonadota</taxon>
        <taxon>Betaproteobacteria</taxon>
        <taxon>Burkholderiales</taxon>
        <taxon>Sphaerotilaceae</taxon>
        <taxon>Roseateles</taxon>
    </lineage>
</organism>
<dbReference type="Gene3D" id="1.10.287.130">
    <property type="match status" value="1"/>
</dbReference>
<dbReference type="InterPro" id="IPR036890">
    <property type="entry name" value="HATPase_C_sf"/>
</dbReference>
<evidence type="ECO:0000259" key="11">
    <source>
        <dbReference type="PROSITE" id="PS50109"/>
    </source>
</evidence>
<dbReference type="PRINTS" id="PR00344">
    <property type="entry name" value="BCTRLSENSOR"/>
</dbReference>
<evidence type="ECO:0000256" key="6">
    <source>
        <dbReference type="ARBA" id="ARBA00022692"/>
    </source>
</evidence>
<keyword evidence="6" id="KW-0812">Transmembrane</keyword>